<keyword evidence="2" id="KW-1133">Transmembrane helix</keyword>
<feature type="transmembrane region" description="Helical" evidence="2">
    <location>
        <begin position="32"/>
        <end position="49"/>
    </location>
</feature>
<dbReference type="SUPFAM" id="SSF111369">
    <property type="entry name" value="HlyD-like secretion proteins"/>
    <property type="match status" value="1"/>
</dbReference>
<organism evidence="3 4">
    <name type="scientific">Shewanella electrodiphila</name>
    <dbReference type="NCBI Taxonomy" id="934143"/>
    <lineage>
        <taxon>Bacteria</taxon>
        <taxon>Pseudomonadati</taxon>
        <taxon>Pseudomonadota</taxon>
        <taxon>Gammaproteobacteria</taxon>
        <taxon>Alteromonadales</taxon>
        <taxon>Shewanellaceae</taxon>
        <taxon>Shewanella</taxon>
    </lineage>
</organism>
<keyword evidence="4" id="KW-1185">Reference proteome</keyword>
<keyword evidence="1" id="KW-0175">Coiled coil</keyword>
<dbReference type="RefSeq" id="WP_248955202.1">
    <property type="nucleotide sequence ID" value="NZ_JAKIKU010000003.1"/>
</dbReference>
<evidence type="ECO:0000313" key="3">
    <source>
        <dbReference type="EMBL" id="MCL1044988.1"/>
    </source>
</evidence>
<dbReference type="Gene3D" id="2.40.50.100">
    <property type="match status" value="1"/>
</dbReference>
<accession>A0ABT0KMA8</accession>
<evidence type="ECO:0000256" key="2">
    <source>
        <dbReference type="SAM" id="Phobius"/>
    </source>
</evidence>
<feature type="coiled-coil region" evidence="1">
    <location>
        <begin position="154"/>
        <end position="188"/>
    </location>
</feature>
<feature type="transmembrane region" description="Helical" evidence="2">
    <location>
        <begin position="6"/>
        <end position="25"/>
    </location>
</feature>
<evidence type="ECO:0000313" key="4">
    <source>
        <dbReference type="Proteomes" id="UP001202134"/>
    </source>
</evidence>
<comment type="caution">
    <text evidence="3">The sequence shown here is derived from an EMBL/GenBank/DDBJ whole genome shotgun (WGS) entry which is preliminary data.</text>
</comment>
<dbReference type="EMBL" id="JAKIKU010000003">
    <property type="protein sequence ID" value="MCL1044988.1"/>
    <property type="molecule type" value="Genomic_DNA"/>
</dbReference>
<reference evidence="3 4" key="1">
    <citation type="submission" date="2022-01" db="EMBL/GenBank/DDBJ databases">
        <title>Whole genome-based taxonomy of the Shewanellaceae.</title>
        <authorList>
            <person name="Martin-Rodriguez A.J."/>
        </authorList>
    </citation>
    <scope>NUCLEOTIDE SEQUENCE [LARGE SCALE GENOMIC DNA]</scope>
    <source>
        <strain evidence="3 4">DSM 24955</strain>
    </source>
</reference>
<proteinExistence type="predicted"/>
<name>A0ABT0KMA8_9GAMM</name>
<sequence length="357" mass="39893">MKEIMLPYVLIIWLLVKLGVIKWNLANAVRSVGLGIFIAFMLFTAHRFWSPADLTDSSTIKAPHAVLSPLFGQEIEEIYVTHNQQVKKGDLIYKLVSVDSEQEIDSLEAQKAAELAKKEALKLRMHSLTVTLNNDKRNFERVINLGEHASEMTRDDLDAKIESTVAEIASVKAELETHRAQLRSFDAQISSAKWNDDRREIRAQFDGQLSITNVAVGSRIGNMHLYDTSKKFLEMRIADQTYRYIKPGQFAEFYVDAFPGEIFRGRVHSVTTGTGESLISPMAGTQHVRQHVGNNNSSHGRTVIIEFEEPEGYIIPIGATGSGWISADKPADFLGFMDIIGGATIRLKALKAYLNAL</sequence>
<dbReference type="Proteomes" id="UP001202134">
    <property type="component" value="Unassembled WGS sequence"/>
</dbReference>
<gene>
    <name evidence="3" type="ORF">L2737_06545</name>
</gene>
<protein>
    <submittedName>
        <fullName evidence="3">Efflux RND transporter periplasmic adaptor subunit</fullName>
    </submittedName>
</protein>
<dbReference type="Gene3D" id="2.40.30.170">
    <property type="match status" value="1"/>
</dbReference>
<keyword evidence="2" id="KW-0472">Membrane</keyword>
<dbReference type="PANTHER" id="PTHR30386">
    <property type="entry name" value="MEMBRANE FUSION SUBUNIT OF EMRAB-TOLC MULTIDRUG EFFLUX PUMP"/>
    <property type="match status" value="1"/>
</dbReference>
<keyword evidence="2" id="KW-0812">Transmembrane</keyword>
<dbReference type="InterPro" id="IPR050739">
    <property type="entry name" value="MFP"/>
</dbReference>
<evidence type="ECO:0000256" key="1">
    <source>
        <dbReference type="SAM" id="Coils"/>
    </source>
</evidence>